<dbReference type="Pfam" id="PF14322">
    <property type="entry name" value="SusD-like_3"/>
    <property type="match status" value="1"/>
</dbReference>
<evidence type="ECO:0000313" key="10">
    <source>
        <dbReference type="Proteomes" id="UP000646484"/>
    </source>
</evidence>
<keyword evidence="5" id="KW-0998">Cell outer membrane</keyword>
<evidence type="ECO:0000256" key="1">
    <source>
        <dbReference type="ARBA" id="ARBA00004442"/>
    </source>
</evidence>
<organism evidence="9 10">
    <name type="scientific">Butyricimonas hominis</name>
    <dbReference type="NCBI Taxonomy" id="2763032"/>
    <lineage>
        <taxon>Bacteria</taxon>
        <taxon>Pseudomonadati</taxon>
        <taxon>Bacteroidota</taxon>
        <taxon>Bacteroidia</taxon>
        <taxon>Bacteroidales</taxon>
        <taxon>Odoribacteraceae</taxon>
        <taxon>Butyricimonas</taxon>
    </lineage>
</organism>
<evidence type="ECO:0000256" key="2">
    <source>
        <dbReference type="ARBA" id="ARBA00006275"/>
    </source>
</evidence>
<dbReference type="RefSeq" id="WP_186976498.1">
    <property type="nucleotide sequence ID" value="NZ_JACOOH010000005.1"/>
</dbReference>
<name>A0ABR7D276_9BACT</name>
<protein>
    <submittedName>
        <fullName evidence="9">RagB/SusD family nutrient uptake outer membrane protein</fullName>
    </submittedName>
</protein>
<evidence type="ECO:0000259" key="7">
    <source>
        <dbReference type="Pfam" id="PF07980"/>
    </source>
</evidence>
<accession>A0ABR7D276</accession>
<dbReference type="InterPro" id="IPR011990">
    <property type="entry name" value="TPR-like_helical_dom_sf"/>
</dbReference>
<dbReference type="Pfam" id="PF07980">
    <property type="entry name" value="SusD_RagB"/>
    <property type="match status" value="1"/>
</dbReference>
<reference evidence="9 10" key="1">
    <citation type="submission" date="2020-08" db="EMBL/GenBank/DDBJ databases">
        <title>Genome public.</title>
        <authorList>
            <person name="Liu C."/>
            <person name="Sun Q."/>
        </authorList>
    </citation>
    <scope>NUCLEOTIDE SEQUENCE [LARGE SCALE GENOMIC DNA]</scope>
    <source>
        <strain evidence="9 10">NSJ-56</strain>
    </source>
</reference>
<feature type="domain" description="SusD-like N-terminal" evidence="8">
    <location>
        <begin position="56"/>
        <end position="183"/>
    </location>
</feature>
<keyword evidence="10" id="KW-1185">Reference proteome</keyword>
<comment type="caution">
    <text evidence="9">The sequence shown here is derived from an EMBL/GenBank/DDBJ whole genome shotgun (WGS) entry which is preliminary data.</text>
</comment>
<keyword evidence="3 6" id="KW-0732">Signal</keyword>
<evidence type="ECO:0000259" key="8">
    <source>
        <dbReference type="Pfam" id="PF14322"/>
    </source>
</evidence>
<dbReference type="Proteomes" id="UP000646484">
    <property type="component" value="Unassembled WGS sequence"/>
</dbReference>
<evidence type="ECO:0000256" key="4">
    <source>
        <dbReference type="ARBA" id="ARBA00023136"/>
    </source>
</evidence>
<comment type="similarity">
    <text evidence="2">Belongs to the SusD family.</text>
</comment>
<dbReference type="PROSITE" id="PS51257">
    <property type="entry name" value="PROKAR_LIPOPROTEIN"/>
    <property type="match status" value="1"/>
</dbReference>
<proteinExistence type="inferred from homology"/>
<evidence type="ECO:0000256" key="3">
    <source>
        <dbReference type="ARBA" id="ARBA00022729"/>
    </source>
</evidence>
<comment type="subcellular location">
    <subcellularLocation>
        <location evidence="1">Cell outer membrane</location>
    </subcellularLocation>
</comment>
<dbReference type="EMBL" id="JACOOH010000005">
    <property type="protein sequence ID" value="MBC5622043.1"/>
    <property type="molecule type" value="Genomic_DNA"/>
</dbReference>
<evidence type="ECO:0000313" key="9">
    <source>
        <dbReference type="EMBL" id="MBC5622043.1"/>
    </source>
</evidence>
<dbReference type="SUPFAM" id="SSF48452">
    <property type="entry name" value="TPR-like"/>
    <property type="match status" value="1"/>
</dbReference>
<dbReference type="Gene3D" id="1.25.40.390">
    <property type="match status" value="1"/>
</dbReference>
<dbReference type="InterPro" id="IPR012944">
    <property type="entry name" value="SusD_RagB_dom"/>
</dbReference>
<feature type="signal peptide" evidence="6">
    <location>
        <begin position="1"/>
        <end position="20"/>
    </location>
</feature>
<keyword evidence="4" id="KW-0472">Membrane</keyword>
<feature type="domain" description="RagB/SusD" evidence="7">
    <location>
        <begin position="340"/>
        <end position="506"/>
    </location>
</feature>
<sequence length="510" mass="58789">MRKYIYVVCCFLLTACDSLLDVVPENASTIGNYFKDEKELESVTSEMHSIIRSYFSEENAHVFMGVLADETWFDEVRNLQSSALDEGSMYVDWKNHYDAIYLANLILENIGNIKNVEEERVNFHVGQAYFAKGLLYFDLARRWGKAIITKNTSTTSAYATSPTLEVIDTAIANARKAFDILPLFEDMKDISGNKSVVKQFGCKGSAAALLAHLYAWKGSVIDLYKFEGDSKKCYEESVDWATKLITKKVGQYELAKTPSELCQYLSDPNVVNPESIFELMLDPYSSSWPTSKVLSRYYVNWPVNKYAQVGDFPYDYNISFYLYNETVRGLYLNKDERRNAFFYHFDEASQPSSEEYTGYAYLYKYRNGLYIKENNSAGETFVTFNANYCYWRLADIYLLRAECYAKLGDSRAKDDLNKIRERAKADAYPAAGDGDLQYAIFKEREKELIAEGHRYYDVIRNGYFKTELSPAFSRLSDDDVQDGALFLPISSTAQTMNDLIRQNRYWSKFF</sequence>
<evidence type="ECO:0000256" key="5">
    <source>
        <dbReference type="ARBA" id="ARBA00023237"/>
    </source>
</evidence>
<dbReference type="InterPro" id="IPR033985">
    <property type="entry name" value="SusD-like_N"/>
</dbReference>
<feature type="chain" id="PRO_5047524539" evidence="6">
    <location>
        <begin position="21"/>
        <end position="510"/>
    </location>
</feature>
<gene>
    <name evidence="9" type="ORF">H8S64_13120</name>
</gene>
<evidence type="ECO:0000256" key="6">
    <source>
        <dbReference type="SAM" id="SignalP"/>
    </source>
</evidence>